<evidence type="ECO:0000256" key="1">
    <source>
        <dbReference type="ARBA" id="ARBA00004370"/>
    </source>
</evidence>
<feature type="domain" description="Dynamin N-terminal" evidence="8">
    <location>
        <begin position="78"/>
        <end position="304"/>
    </location>
</feature>
<evidence type="ECO:0000256" key="3">
    <source>
        <dbReference type="ARBA" id="ARBA00022801"/>
    </source>
</evidence>
<dbReference type="GO" id="GO:0003924">
    <property type="term" value="F:GTPase activity"/>
    <property type="evidence" value="ECO:0007669"/>
    <property type="project" value="InterPro"/>
</dbReference>
<dbReference type="PANTHER" id="PTHR10465:SF0">
    <property type="entry name" value="SARCALUMENIN"/>
    <property type="match status" value="1"/>
</dbReference>
<keyword evidence="5" id="KW-0472">Membrane</keyword>
<evidence type="ECO:0000256" key="6">
    <source>
        <dbReference type="SAM" id="Coils"/>
    </source>
</evidence>
<evidence type="ECO:0000256" key="4">
    <source>
        <dbReference type="ARBA" id="ARBA00023134"/>
    </source>
</evidence>
<dbReference type="Pfam" id="PF00350">
    <property type="entry name" value="Dynamin_N"/>
    <property type="match status" value="1"/>
</dbReference>
<dbReference type="GO" id="GO:0007005">
    <property type="term" value="P:mitochondrion organization"/>
    <property type="evidence" value="ECO:0007669"/>
    <property type="project" value="UniProtKB-ARBA"/>
</dbReference>
<feature type="region of interest" description="Disordered" evidence="7">
    <location>
        <begin position="528"/>
        <end position="550"/>
    </location>
</feature>
<evidence type="ECO:0000313" key="11">
    <source>
        <dbReference type="Proteomes" id="UP000663865"/>
    </source>
</evidence>
<dbReference type="InterPro" id="IPR045063">
    <property type="entry name" value="Dynamin_N"/>
</dbReference>
<dbReference type="SUPFAM" id="SSF52540">
    <property type="entry name" value="P-loop containing nucleoside triphosphate hydrolases"/>
    <property type="match status" value="1"/>
</dbReference>
<dbReference type="EMBL" id="CAJNYV010003341">
    <property type="protein sequence ID" value="CAF3561215.1"/>
    <property type="molecule type" value="Genomic_DNA"/>
</dbReference>
<dbReference type="InterPro" id="IPR027417">
    <property type="entry name" value="P-loop_NTPase"/>
</dbReference>
<keyword evidence="3" id="KW-0378">Hydrolase</keyword>
<sequence length="828" mass="93913">MTCTGMLNLNNLQLYEYQALLRELLKKSATIADKLMKCLDYHGPNNKTDNGHNKLFMNIPNAINQEIKNIDRFELRMVVVAQMKSGKSTIINALIGDNILPTRGNAMTILPTEVVFNRDIDRPTLMLTKEAIDLIVQLQLQIQSYRNPEEIDAMLENQSHLVEILKGIVKAKSAPFFVPTLNTVESEHIQATLTFINDLVRIYFILSKKTDNNFGNMSLKPLLQPTIRLEIPVTNLNSEYMNDIETSIGSLSIVDTPGPNEAAGSQELQEIVVGELQKAGIIILILNFTSMGTDADQKIYDEIRAIREANIDSDCIYVIVNKVDQRRKTDMKKDDVKKFVATAYKISQKTEQPSDRRIFEMKGVHCLTFRRFMKELEDLRRTNPNVLVKDMKTADELKRELYLNRGSDDDDEIDLDRLCDDAKRMWKYAGLKEFVEGPIGDLFQKTAPRSIQSALNVCLRSGIELQKQIIDRQKLLAATKESLEKESTDIQNDCGEIVKLEKQNRDILNNTLAELREKINEMIMKVGQQNHTSSSLHEKRVQESSSETTYNNKKTSLGTGLILGGLIAATILSGGSVGLAAAAVASGATIIHNINDDIKFKNTEEAKKVLEQMNEDIYKSCNKHCESVCHDIEILCNTANNALNKHIVETTSGIIRKANERLKKNFSIELVTLETLTIETTKVNVEIEKVIQMYRPLWGYALFGRKAKILEKDDISKIPEIKSQISRKEIADICEKSVDRYLTEFQDTVNKHFAEVLVTTFESYFVKLNAHFRDYAGVIKDTLREKTHSKEKQEQFSSALESILKDLEPISENVTKIANELRIKPNRS</sequence>
<protein>
    <recommendedName>
        <fullName evidence="8">Dynamin N-terminal domain-containing protein</fullName>
    </recommendedName>
</protein>
<keyword evidence="6" id="KW-0175">Coiled coil</keyword>
<name>A0A818KTC3_9BILA</name>
<dbReference type="AlphaFoldDB" id="A0A818KTC3"/>
<comment type="caution">
    <text evidence="9">The sequence shown here is derived from an EMBL/GenBank/DDBJ whole genome shotgun (WGS) entry which is preliminary data.</text>
</comment>
<keyword evidence="4" id="KW-0342">GTP-binding</keyword>
<dbReference type="InterPro" id="IPR027094">
    <property type="entry name" value="Mitofusin_fam"/>
</dbReference>
<evidence type="ECO:0000313" key="10">
    <source>
        <dbReference type="EMBL" id="CAF4880321.1"/>
    </source>
</evidence>
<dbReference type="PANTHER" id="PTHR10465">
    <property type="entry name" value="TRANSMEMBRANE GTPASE FZO1"/>
    <property type="match status" value="1"/>
</dbReference>
<organism evidence="9 11">
    <name type="scientific">Rotaria socialis</name>
    <dbReference type="NCBI Taxonomy" id="392032"/>
    <lineage>
        <taxon>Eukaryota</taxon>
        <taxon>Metazoa</taxon>
        <taxon>Spiralia</taxon>
        <taxon>Gnathifera</taxon>
        <taxon>Rotifera</taxon>
        <taxon>Eurotatoria</taxon>
        <taxon>Bdelloidea</taxon>
        <taxon>Philodinida</taxon>
        <taxon>Philodinidae</taxon>
        <taxon>Rotaria</taxon>
    </lineage>
</organism>
<evidence type="ECO:0000256" key="5">
    <source>
        <dbReference type="ARBA" id="ARBA00023136"/>
    </source>
</evidence>
<proteinExistence type="predicted"/>
<evidence type="ECO:0000313" key="9">
    <source>
        <dbReference type="EMBL" id="CAF3561215.1"/>
    </source>
</evidence>
<dbReference type="GO" id="GO:0016020">
    <property type="term" value="C:membrane"/>
    <property type="evidence" value="ECO:0007669"/>
    <property type="project" value="UniProtKB-SubCell"/>
</dbReference>
<accession>A0A818KTC3</accession>
<dbReference type="GO" id="GO:0005525">
    <property type="term" value="F:GTP binding"/>
    <property type="evidence" value="ECO:0007669"/>
    <property type="project" value="UniProtKB-KW"/>
</dbReference>
<dbReference type="Proteomes" id="UP000663838">
    <property type="component" value="Unassembled WGS sequence"/>
</dbReference>
<reference evidence="9" key="1">
    <citation type="submission" date="2021-02" db="EMBL/GenBank/DDBJ databases">
        <authorList>
            <person name="Nowell W R."/>
        </authorList>
    </citation>
    <scope>NUCLEOTIDE SEQUENCE</scope>
</reference>
<keyword evidence="2" id="KW-0547">Nucleotide-binding</keyword>
<evidence type="ECO:0000256" key="7">
    <source>
        <dbReference type="SAM" id="MobiDB-lite"/>
    </source>
</evidence>
<dbReference type="Gene3D" id="3.40.50.300">
    <property type="entry name" value="P-loop containing nucleotide triphosphate hydrolases"/>
    <property type="match status" value="1"/>
</dbReference>
<evidence type="ECO:0000256" key="2">
    <source>
        <dbReference type="ARBA" id="ARBA00022741"/>
    </source>
</evidence>
<dbReference type="Proteomes" id="UP000663865">
    <property type="component" value="Unassembled WGS sequence"/>
</dbReference>
<gene>
    <name evidence="9" type="ORF">KIK155_LOCUS18953</name>
    <name evidence="10" type="ORF">TOA249_LOCUS29204</name>
</gene>
<dbReference type="EMBL" id="CAJOBS010004380">
    <property type="protein sequence ID" value="CAF4880321.1"/>
    <property type="molecule type" value="Genomic_DNA"/>
</dbReference>
<comment type="subcellular location">
    <subcellularLocation>
        <location evidence="1">Membrane</location>
    </subcellularLocation>
</comment>
<feature type="coiled-coil region" evidence="6">
    <location>
        <begin position="498"/>
        <end position="525"/>
    </location>
</feature>
<evidence type="ECO:0000259" key="8">
    <source>
        <dbReference type="Pfam" id="PF00350"/>
    </source>
</evidence>